<dbReference type="FunFam" id="3.30.565.10:FF:000010">
    <property type="entry name" value="Sensor histidine kinase RcsC"/>
    <property type="match status" value="1"/>
</dbReference>
<name>B0T7L5_CAUSK</name>
<evidence type="ECO:0000256" key="6">
    <source>
        <dbReference type="ARBA" id="ARBA00023012"/>
    </source>
</evidence>
<dbReference type="InterPro" id="IPR004358">
    <property type="entry name" value="Sig_transdc_His_kin-like_C"/>
</dbReference>
<keyword evidence="6" id="KW-0902">Two-component regulatory system</keyword>
<dbReference type="Gene3D" id="1.10.287.130">
    <property type="match status" value="1"/>
</dbReference>
<keyword evidence="3 7" id="KW-0597">Phosphoprotein</keyword>
<evidence type="ECO:0000256" key="2">
    <source>
        <dbReference type="ARBA" id="ARBA00012438"/>
    </source>
</evidence>
<dbReference type="SMART" id="SM00388">
    <property type="entry name" value="HisKA"/>
    <property type="match status" value="1"/>
</dbReference>
<evidence type="ECO:0000256" key="7">
    <source>
        <dbReference type="PROSITE-ProRule" id="PRU00169"/>
    </source>
</evidence>
<dbReference type="PRINTS" id="PR00344">
    <property type="entry name" value="BCTRLSENSOR"/>
</dbReference>
<dbReference type="InterPro" id="IPR005467">
    <property type="entry name" value="His_kinase_dom"/>
</dbReference>
<dbReference type="NCBIfam" id="TIGR00229">
    <property type="entry name" value="sensory_box"/>
    <property type="match status" value="2"/>
</dbReference>
<evidence type="ECO:0000259" key="11">
    <source>
        <dbReference type="PROSITE" id="PS50113"/>
    </source>
</evidence>
<dbReference type="Pfam" id="PF08448">
    <property type="entry name" value="PAS_4"/>
    <property type="match status" value="2"/>
</dbReference>
<dbReference type="Pfam" id="PF00072">
    <property type="entry name" value="Response_reg"/>
    <property type="match status" value="1"/>
</dbReference>
<evidence type="ECO:0000256" key="3">
    <source>
        <dbReference type="ARBA" id="ARBA00022553"/>
    </source>
</evidence>
<dbReference type="InterPro" id="IPR013656">
    <property type="entry name" value="PAS_4"/>
</dbReference>
<feature type="domain" description="Response regulatory" evidence="9">
    <location>
        <begin position="510"/>
        <end position="628"/>
    </location>
</feature>
<evidence type="ECO:0000256" key="5">
    <source>
        <dbReference type="ARBA" id="ARBA00022777"/>
    </source>
</evidence>
<dbReference type="SUPFAM" id="SSF55874">
    <property type="entry name" value="ATPase domain of HSP90 chaperone/DNA topoisomerase II/histidine kinase"/>
    <property type="match status" value="1"/>
</dbReference>
<dbReference type="CDD" id="cd00082">
    <property type="entry name" value="HisKA"/>
    <property type="match status" value="1"/>
</dbReference>
<dbReference type="PROSITE" id="PS50109">
    <property type="entry name" value="HIS_KIN"/>
    <property type="match status" value="1"/>
</dbReference>
<dbReference type="InterPro" id="IPR003661">
    <property type="entry name" value="HisK_dim/P_dom"/>
</dbReference>
<dbReference type="OrthoDB" id="9810730at2"/>
<dbReference type="Gene3D" id="3.30.565.10">
    <property type="entry name" value="Histidine kinase-like ATPase, C-terminal domain"/>
    <property type="match status" value="1"/>
</dbReference>
<feature type="domain" description="PAC" evidence="11">
    <location>
        <begin position="78"/>
        <end position="132"/>
    </location>
</feature>
<dbReference type="PANTHER" id="PTHR43047">
    <property type="entry name" value="TWO-COMPONENT HISTIDINE PROTEIN KINASE"/>
    <property type="match status" value="1"/>
</dbReference>
<gene>
    <name evidence="12" type="ordered locus">Caul_0620</name>
</gene>
<feature type="modified residue" description="4-aspartylphosphate" evidence="7">
    <location>
        <position position="558"/>
    </location>
</feature>
<dbReference type="InterPro" id="IPR035965">
    <property type="entry name" value="PAS-like_dom_sf"/>
</dbReference>
<feature type="domain" description="Histidine kinase" evidence="8">
    <location>
        <begin position="270"/>
        <end position="487"/>
    </location>
</feature>
<dbReference type="InterPro" id="IPR011006">
    <property type="entry name" value="CheY-like_superfamily"/>
</dbReference>
<comment type="catalytic activity">
    <reaction evidence="1">
        <text>ATP + protein L-histidine = ADP + protein N-phospho-L-histidine.</text>
        <dbReference type="EC" id="2.7.13.3"/>
    </reaction>
</comment>
<dbReference type="PROSITE" id="PS50113">
    <property type="entry name" value="PAC"/>
    <property type="match status" value="1"/>
</dbReference>
<dbReference type="GO" id="GO:0000155">
    <property type="term" value="F:phosphorelay sensor kinase activity"/>
    <property type="evidence" value="ECO:0007669"/>
    <property type="project" value="InterPro"/>
</dbReference>
<evidence type="ECO:0000256" key="1">
    <source>
        <dbReference type="ARBA" id="ARBA00000085"/>
    </source>
</evidence>
<protein>
    <recommendedName>
        <fullName evidence="2">histidine kinase</fullName>
        <ecNumber evidence="2">2.7.13.3</ecNumber>
    </recommendedName>
</protein>
<dbReference type="InterPro" id="IPR036097">
    <property type="entry name" value="HisK_dim/P_sf"/>
</dbReference>
<dbReference type="Pfam" id="PF00512">
    <property type="entry name" value="HisKA"/>
    <property type="match status" value="1"/>
</dbReference>
<feature type="domain" description="PAS" evidence="10">
    <location>
        <begin position="126"/>
        <end position="197"/>
    </location>
</feature>
<dbReference type="SMART" id="SM00387">
    <property type="entry name" value="HATPase_c"/>
    <property type="match status" value="1"/>
</dbReference>
<keyword evidence="5 12" id="KW-0418">Kinase</keyword>
<sequence length="645" mass="69725">MNGQGSGDHDGYDTLDILNASQDCIWILGLDGAVEQMNHRAETLFPAQTVDRANWRRIWPEESRFSLDRALRAALTGQVAKFRAFLGHARDSRTYCDTTIAPVRDRDGLVIRLLATARDVTREVETQSFLRTVIQMLPSPLTVKNVGDGRYVLVNRAAEDAFGLVADEALGRTAAEVLDPDRAGRIAMAEALVLSTGEMQMSEDRVGEDADAATRHFLTKVLATYDDMGPRHLITLSTDVTAQRAAATSLRLALEAAEQASLAKSTFLANMSHEIRTPLNGIVAGADILARSELTPRVRELVDIIQTSGKSLERLLSEVLDLVRIEAGQVTIETGVFHLGDLTRSVAALCALHAGEKGVALETRIAPAADIAVIGDGARVRQVLTNLVSNAVKFTDQGQVAVEVDLGADGQTRISVRDTGVGFDPAEKARIFGRFQQADASFTRRFGGTGLGLTISRELVELMGGTLSCDSRPGAGSTFWFDLPLAAVDGSTANAAIDDDPAEPPQGVPRILVADDHPTNRKIVELMLAEVAEIFTAENGQEAVDLFEVAQPDLILMDMQMPVMDGLDAVREIRRLEAAAGRARVPIVMLTANARPEHVRASQEAGADLHLEKPITRATLLAAIQRAFETVEAENHPLRSKPKTY</sequence>
<evidence type="ECO:0000313" key="12">
    <source>
        <dbReference type="EMBL" id="ABZ69753.1"/>
    </source>
</evidence>
<evidence type="ECO:0000256" key="4">
    <source>
        <dbReference type="ARBA" id="ARBA00022679"/>
    </source>
</evidence>
<dbReference type="PROSITE" id="PS50110">
    <property type="entry name" value="RESPONSE_REGULATORY"/>
    <property type="match status" value="1"/>
</dbReference>
<evidence type="ECO:0000259" key="8">
    <source>
        <dbReference type="PROSITE" id="PS50109"/>
    </source>
</evidence>
<dbReference type="AlphaFoldDB" id="B0T7L5"/>
<accession>B0T7L5</accession>
<proteinExistence type="predicted"/>
<dbReference type="PANTHER" id="PTHR43047:SF64">
    <property type="entry name" value="HISTIDINE KINASE CONTAINING CHEY-HOMOLOGOUS RECEIVER DOMAIN AND PAS DOMAIN-RELATED"/>
    <property type="match status" value="1"/>
</dbReference>
<dbReference type="SMART" id="SM00091">
    <property type="entry name" value="PAS"/>
    <property type="match status" value="2"/>
</dbReference>
<dbReference type="Gene3D" id="3.30.450.20">
    <property type="entry name" value="PAS domain"/>
    <property type="match status" value="2"/>
</dbReference>
<dbReference type="STRING" id="366602.Caul_0620"/>
<dbReference type="KEGG" id="cak:Caul_0620"/>
<organism evidence="12">
    <name type="scientific">Caulobacter sp. (strain K31)</name>
    <dbReference type="NCBI Taxonomy" id="366602"/>
    <lineage>
        <taxon>Bacteria</taxon>
        <taxon>Pseudomonadati</taxon>
        <taxon>Pseudomonadota</taxon>
        <taxon>Alphaproteobacteria</taxon>
        <taxon>Caulobacterales</taxon>
        <taxon>Caulobacteraceae</taxon>
        <taxon>Caulobacter</taxon>
    </lineage>
</organism>
<dbReference type="SUPFAM" id="SSF52172">
    <property type="entry name" value="CheY-like"/>
    <property type="match status" value="1"/>
</dbReference>
<dbReference type="SMART" id="SM00448">
    <property type="entry name" value="REC"/>
    <property type="match status" value="1"/>
</dbReference>
<dbReference type="CDD" id="cd17546">
    <property type="entry name" value="REC_hyHK_CKI1_RcsC-like"/>
    <property type="match status" value="1"/>
</dbReference>
<dbReference type="PROSITE" id="PS50112">
    <property type="entry name" value="PAS"/>
    <property type="match status" value="1"/>
</dbReference>
<dbReference type="CDD" id="cd00130">
    <property type="entry name" value="PAS"/>
    <property type="match status" value="2"/>
</dbReference>
<dbReference type="eggNOG" id="COG5002">
    <property type="taxonomic scope" value="Bacteria"/>
</dbReference>
<dbReference type="EMBL" id="CP000927">
    <property type="protein sequence ID" value="ABZ69753.1"/>
    <property type="molecule type" value="Genomic_DNA"/>
</dbReference>
<dbReference type="InterPro" id="IPR001789">
    <property type="entry name" value="Sig_transdc_resp-reg_receiver"/>
</dbReference>
<evidence type="ECO:0000259" key="10">
    <source>
        <dbReference type="PROSITE" id="PS50112"/>
    </source>
</evidence>
<dbReference type="SUPFAM" id="SSF47384">
    <property type="entry name" value="Homodimeric domain of signal transducing histidine kinase"/>
    <property type="match status" value="1"/>
</dbReference>
<dbReference type="EC" id="2.7.13.3" evidence="2"/>
<keyword evidence="4 12" id="KW-0808">Transferase</keyword>
<dbReference type="InterPro" id="IPR000700">
    <property type="entry name" value="PAS-assoc_C"/>
</dbReference>
<dbReference type="Gene3D" id="3.40.50.2300">
    <property type="match status" value="1"/>
</dbReference>
<dbReference type="InterPro" id="IPR000014">
    <property type="entry name" value="PAS"/>
</dbReference>
<dbReference type="CDD" id="cd16922">
    <property type="entry name" value="HATPase_EvgS-ArcB-TorS-like"/>
    <property type="match status" value="1"/>
</dbReference>
<dbReference type="InterPro" id="IPR003594">
    <property type="entry name" value="HATPase_dom"/>
</dbReference>
<reference evidence="12" key="1">
    <citation type="submission" date="2008-01" db="EMBL/GenBank/DDBJ databases">
        <title>Complete sequence of chromosome of Caulobacter sp. K31.</title>
        <authorList>
            <consortium name="US DOE Joint Genome Institute"/>
            <person name="Copeland A."/>
            <person name="Lucas S."/>
            <person name="Lapidus A."/>
            <person name="Barry K."/>
            <person name="Glavina del Rio T."/>
            <person name="Dalin E."/>
            <person name="Tice H."/>
            <person name="Pitluck S."/>
            <person name="Bruce D."/>
            <person name="Goodwin L."/>
            <person name="Thompson L.S."/>
            <person name="Brettin T."/>
            <person name="Detter J.C."/>
            <person name="Han C."/>
            <person name="Schmutz J."/>
            <person name="Larimer F."/>
            <person name="Land M."/>
            <person name="Hauser L."/>
            <person name="Kyrpides N."/>
            <person name="Kim E."/>
            <person name="Stephens C."/>
            <person name="Richardson P."/>
        </authorList>
    </citation>
    <scope>NUCLEOTIDE SEQUENCE [LARGE SCALE GENOMIC DNA]</scope>
    <source>
        <strain evidence="12">K31</strain>
    </source>
</reference>
<evidence type="ECO:0000259" key="9">
    <source>
        <dbReference type="PROSITE" id="PS50110"/>
    </source>
</evidence>
<dbReference type="SUPFAM" id="SSF55785">
    <property type="entry name" value="PYP-like sensor domain (PAS domain)"/>
    <property type="match status" value="2"/>
</dbReference>
<dbReference type="Pfam" id="PF02518">
    <property type="entry name" value="HATPase_c"/>
    <property type="match status" value="1"/>
</dbReference>
<dbReference type="HOGENOM" id="CLU_000445_114_15_5"/>
<dbReference type="InterPro" id="IPR036890">
    <property type="entry name" value="HATPase_C_sf"/>
</dbReference>